<sequence>MNEATGATDTKCSIRTKIKILYKTPIRIRDEPAHECAPIVLEIVTAACRELNDARAPPVFHNFDIRSLQRDGPVMGVMFRNAEEHRLEDAEKQSSSTLIKVRDGAGRTALNPSFSKEYYAPTPFSVYLKCYFVIEACTRDV</sequence>
<dbReference type="AlphaFoldDB" id="A0A4C1Y5T9"/>
<dbReference type="EMBL" id="BGZK01001052">
    <property type="protein sequence ID" value="GBP69775.1"/>
    <property type="molecule type" value="Genomic_DNA"/>
</dbReference>
<name>A0A4C1Y5T9_EUMVA</name>
<evidence type="ECO:0000313" key="1">
    <source>
        <dbReference type="EMBL" id="GBP69775.1"/>
    </source>
</evidence>
<keyword evidence="2" id="KW-1185">Reference proteome</keyword>
<gene>
    <name evidence="1" type="ORF">EVAR_40255_1</name>
</gene>
<accession>A0A4C1Y5T9</accession>
<organism evidence="1 2">
    <name type="scientific">Eumeta variegata</name>
    <name type="common">Bagworm moth</name>
    <name type="synonym">Eumeta japonica</name>
    <dbReference type="NCBI Taxonomy" id="151549"/>
    <lineage>
        <taxon>Eukaryota</taxon>
        <taxon>Metazoa</taxon>
        <taxon>Ecdysozoa</taxon>
        <taxon>Arthropoda</taxon>
        <taxon>Hexapoda</taxon>
        <taxon>Insecta</taxon>
        <taxon>Pterygota</taxon>
        <taxon>Neoptera</taxon>
        <taxon>Endopterygota</taxon>
        <taxon>Lepidoptera</taxon>
        <taxon>Glossata</taxon>
        <taxon>Ditrysia</taxon>
        <taxon>Tineoidea</taxon>
        <taxon>Psychidae</taxon>
        <taxon>Oiketicinae</taxon>
        <taxon>Eumeta</taxon>
    </lineage>
</organism>
<evidence type="ECO:0000313" key="2">
    <source>
        <dbReference type="Proteomes" id="UP000299102"/>
    </source>
</evidence>
<proteinExistence type="predicted"/>
<comment type="caution">
    <text evidence="1">The sequence shown here is derived from an EMBL/GenBank/DDBJ whole genome shotgun (WGS) entry which is preliminary data.</text>
</comment>
<protein>
    <submittedName>
        <fullName evidence="1">Uncharacterized protein</fullName>
    </submittedName>
</protein>
<dbReference type="Proteomes" id="UP000299102">
    <property type="component" value="Unassembled WGS sequence"/>
</dbReference>
<reference evidence="1 2" key="1">
    <citation type="journal article" date="2019" name="Commun. Biol.">
        <title>The bagworm genome reveals a unique fibroin gene that provides high tensile strength.</title>
        <authorList>
            <person name="Kono N."/>
            <person name="Nakamura H."/>
            <person name="Ohtoshi R."/>
            <person name="Tomita M."/>
            <person name="Numata K."/>
            <person name="Arakawa K."/>
        </authorList>
    </citation>
    <scope>NUCLEOTIDE SEQUENCE [LARGE SCALE GENOMIC DNA]</scope>
</reference>